<evidence type="ECO:0000313" key="1">
    <source>
        <dbReference type="EMBL" id="KAI4369985.1"/>
    </source>
</evidence>
<dbReference type="Proteomes" id="UP001057402">
    <property type="component" value="Chromosome 5"/>
</dbReference>
<protein>
    <submittedName>
        <fullName evidence="1">Uncharacterized protein</fullName>
    </submittedName>
</protein>
<organism evidence="1 2">
    <name type="scientific">Melastoma candidum</name>
    <dbReference type="NCBI Taxonomy" id="119954"/>
    <lineage>
        <taxon>Eukaryota</taxon>
        <taxon>Viridiplantae</taxon>
        <taxon>Streptophyta</taxon>
        <taxon>Embryophyta</taxon>
        <taxon>Tracheophyta</taxon>
        <taxon>Spermatophyta</taxon>
        <taxon>Magnoliopsida</taxon>
        <taxon>eudicotyledons</taxon>
        <taxon>Gunneridae</taxon>
        <taxon>Pentapetalae</taxon>
        <taxon>rosids</taxon>
        <taxon>malvids</taxon>
        <taxon>Myrtales</taxon>
        <taxon>Melastomataceae</taxon>
        <taxon>Melastomatoideae</taxon>
        <taxon>Melastomateae</taxon>
        <taxon>Melastoma</taxon>
    </lineage>
</organism>
<comment type="caution">
    <text evidence="1">The sequence shown here is derived from an EMBL/GenBank/DDBJ whole genome shotgun (WGS) entry which is preliminary data.</text>
</comment>
<name>A0ACB9QTN6_9MYRT</name>
<evidence type="ECO:0000313" key="2">
    <source>
        <dbReference type="Proteomes" id="UP001057402"/>
    </source>
</evidence>
<sequence>MEIDPFGFIEDMCRIPKAQELILRDFPFPRKAEGGRKEESSSQEPLYRFTLTESAGIMMMSLPETGEGMQEDGEEYHTPPENSSSVPSSDEAVGAGAGTVDEVERVVDLGRDDEVDVSQGVSGLEKGGEPEKIRPLRGKEGSQSSSRIRAAPDLSGSCLNSDGGNVPGLEHGRALEGKAVFTKPEYLARQSSKLEKKLGSVIGNEHNGASDSGVMGVVPELQEIRILKGDDVPGGPRSANLSGRLKSLEKAMEENVSGGDSDCRLKRKTIDGEFGGSLVGNSGKRFVSLESGGSRYMIKDVTNGNTESVDTLESPVRRMKFLEANFLVETPSYPIRSVKEKNREFQKSMEKLNLQEGGTVEGSSMRRKSNKKSDCREMIRIIDLEVLERSDVPVNTESRRGTPAGNKRSMDLLPDKSVEEIEKLRSLEKSFHPHDKGKRKCLDEGSGMMDLDVDDFENCNNFAGMTSKCREGMGTSYAGVLGESSKGAQGLKRGDKSEATVPPRPVALPEEDEDVHLASSKLNAPPPPPPEVKLPNLLKVMKMIEGTLADTNEGAESLLDIAKQHGMNLPRPRWWPEGNFELG</sequence>
<gene>
    <name evidence="1" type="ORF">MLD38_018373</name>
</gene>
<reference evidence="2" key="1">
    <citation type="journal article" date="2023" name="Front. Plant Sci.">
        <title>Chromosomal-level genome assembly of Melastoma candidum provides insights into trichome evolution.</title>
        <authorList>
            <person name="Zhong Y."/>
            <person name="Wu W."/>
            <person name="Sun C."/>
            <person name="Zou P."/>
            <person name="Liu Y."/>
            <person name="Dai S."/>
            <person name="Zhou R."/>
        </authorList>
    </citation>
    <scope>NUCLEOTIDE SEQUENCE [LARGE SCALE GENOMIC DNA]</scope>
</reference>
<proteinExistence type="predicted"/>
<keyword evidence="2" id="KW-1185">Reference proteome</keyword>
<accession>A0ACB9QTN6</accession>
<dbReference type="EMBL" id="CM042884">
    <property type="protein sequence ID" value="KAI4369985.1"/>
    <property type="molecule type" value="Genomic_DNA"/>
</dbReference>